<keyword evidence="6" id="KW-0631">Potassium channel</keyword>
<dbReference type="PRINTS" id="PR00169">
    <property type="entry name" value="KCHANNEL"/>
</dbReference>
<evidence type="ECO:0000256" key="9">
    <source>
        <dbReference type="ARBA" id="ARBA00022989"/>
    </source>
</evidence>
<dbReference type="AlphaFoldDB" id="A0A5E4QZN7"/>
<dbReference type="CDD" id="cd18413">
    <property type="entry name" value="BTB_POZ_Shab-like"/>
    <property type="match status" value="1"/>
</dbReference>
<evidence type="ECO:0000256" key="10">
    <source>
        <dbReference type="ARBA" id="ARBA00023065"/>
    </source>
</evidence>
<evidence type="ECO:0000313" key="17">
    <source>
        <dbReference type="Proteomes" id="UP000324832"/>
    </source>
</evidence>
<evidence type="ECO:0000256" key="6">
    <source>
        <dbReference type="ARBA" id="ARBA00022826"/>
    </source>
</evidence>
<feature type="region of interest" description="Disordered" evidence="13">
    <location>
        <begin position="766"/>
        <end position="797"/>
    </location>
</feature>
<keyword evidence="11 14" id="KW-0472">Membrane</keyword>
<evidence type="ECO:0000256" key="3">
    <source>
        <dbReference type="ARBA" id="ARBA00022538"/>
    </source>
</evidence>
<dbReference type="SMART" id="SM00225">
    <property type="entry name" value="BTB"/>
    <property type="match status" value="1"/>
</dbReference>
<evidence type="ECO:0000256" key="12">
    <source>
        <dbReference type="ARBA" id="ARBA00023303"/>
    </source>
</evidence>
<evidence type="ECO:0000256" key="5">
    <source>
        <dbReference type="ARBA" id="ARBA00022692"/>
    </source>
</evidence>
<dbReference type="GO" id="GO:0051260">
    <property type="term" value="P:protein homooligomerization"/>
    <property type="evidence" value="ECO:0007669"/>
    <property type="project" value="InterPro"/>
</dbReference>
<dbReference type="InterPro" id="IPR028325">
    <property type="entry name" value="VG_K_chnl"/>
</dbReference>
<evidence type="ECO:0000256" key="14">
    <source>
        <dbReference type="SAM" id="Phobius"/>
    </source>
</evidence>
<evidence type="ECO:0000256" key="2">
    <source>
        <dbReference type="ARBA" id="ARBA00022448"/>
    </source>
</evidence>
<dbReference type="EMBL" id="FZQP02006665">
    <property type="protein sequence ID" value="VVD03168.1"/>
    <property type="molecule type" value="Genomic_DNA"/>
</dbReference>
<dbReference type="GO" id="GO:0008076">
    <property type="term" value="C:voltage-gated potassium channel complex"/>
    <property type="evidence" value="ECO:0007669"/>
    <property type="project" value="InterPro"/>
</dbReference>
<feature type="compositionally biased region" description="Gly residues" evidence="13">
    <location>
        <begin position="640"/>
        <end position="655"/>
    </location>
</feature>
<keyword evidence="12" id="KW-0407">Ion channel</keyword>
<gene>
    <name evidence="16" type="ORF">LSINAPIS_LOCUS13216</name>
</gene>
<sequence>MSSLPPEPFMMLRAKALSKRVIINVGGVRHEVLWRTLERLPHTRLGRLRDCNTHEAITELCDDYSLQDNEYFFDRHPKSFSSILNFYRTGKLHLVDEMCVLAFSDDLEYWGVDELYLESCCQHKYHQRKEHVHEEMRKEAESLRQREEEEFGQGTCAQYQKWLWDLLEKPTTSIAARVIAVISILFIVLSTIGLTLNTIPQMQVVDENGAPMDNPQLAMIEAVCITWFTLEYVLRFSASPDKWKFFKGGLNVIDLLAILPYFVSLFLLETNKNATDQFQDVRRVVQIFRIMRILRILKLARHSTGLQSLGFTLRNSYKELGLLMLFLAMGVLIFSSLAYFAEKDEPGTKFISIPETFWWAGITMTTVGYGDIYPTTPLGKVIGSVCCICGVLVIALPIPIIVNNFAEFYKNQMRREKALKRREALERAKREGSIVSFHHINLRDAFAKSMDLIDVIVDTGHNLSQADGTSLEGEAPPTTGCYKQYEHAIANKIPQTDPHQFQTSPKKDRRFSAEGLGSPEKRLLIKPDQTSEKKIAEKQLDLEQLPSEFECCFCTFKGYREFIDAEQLMPMATSDLRQPVCVELACLQRHPAPRALPEATPNSLDSPDTFASCLTHPFPSEGDIAGEIDSSNLYVNPLDGSGGSGAGSTGGGRGGTKPEYVGVRKSASGDGNVLCAKDSQGDGTPRGSRGSLSAVGLTARPIEATVRSLDASRSSSLLQTEDSPTSIDDSKPKHRKARFQQEWTDEEKKPPRGIATRIINHHILFGKNGNKRGSSGWPMESESRSRSILKNKESRGTDSELLLQETTSLGANVSHISLMPKGRCRGT</sequence>
<dbReference type="SUPFAM" id="SSF81324">
    <property type="entry name" value="Voltage-gated potassium channels"/>
    <property type="match status" value="1"/>
</dbReference>
<feature type="transmembrane region" description="Helical" evidence="14">
    <location>
        <begin position="350"/>
        <end position="369"/>
    </location>
</feature>
<accession>A0A5E4QZN7</accession>
<dbReference type="FunFam" id="3.30.710.10:FF:000010">
    <property type="entry name" value="Potassium voltage-gated channel subfamily B member"/>
    <property type="match status" value="1"/>
</dbReference>
<dbReference type="SUPFAM" id="SSF54695">
    <property type="entry name" value="POZ domain"/>
    <property type="match status" value="1"/>
</dbReference>
<feature type="domain" description="BTB" evidence="15">
    <location>
        <begin position="19"/>
        <end position="128"/>
    </location>
</feature>
<protein>
    <recommendedName>
        <fullName evidence="15">BTB domain-containing protein</fullName>
    </recommendedName>
</protein>
<reference evidence="16 17" key="1">
    <citation type="submission" date="2017-07" db="EMBL/GenBank/DDBJ databases">
        <authorList>
            <person name="Talla V."/>
            <person name="Backstrom N."/>
        </authorList>
    </citation>
    <scope>NUCLEOTIDE SEQUENCE [LARGE SCALE GENOMIC DNA]</scope>
</reference>
<dbReference type="Gene3D" id="3.30.710.10">
    <property type="entry name" value="Potassium Channel Kv1.1, Chain A"/>
    <property type="match status" value="1"/>
</dbReference>
<organism evidence="16 17">
    <name type="scientific">Leptidea sinapis</name>
    <dbReference type="NCBI Taxonomy" id="189913"/>
    <lineage>
        <taxon>Eukaryota</taxon>
        <taxon>Metazoa</taxon>
        <taxon>Ecdysozoa</taxon>
        <taxon>Arthropoda</taxon>
        <taxon>Hexapoda</taxon>
        <taxon>Insecta</taxon>
        <taxon>Pterygota</taxon>
        <taxon>Neoptera</taxon>
        <taxon>Endopterygota</taxon>
        <taxon>Lepidoptera</taxon>
        <taxon>Glossata</taxon>
        <taxon>Ditrysia</taxon>
        <taxon>Papilionoidea</taxon>
        <taxon>Pieridae</taxon>
        <taxon>Dismorphiinae</taxon>
        <taxon>Leptidea</taxon>
    </lineage>
</organism>
<keyword evidence="4" id="KW-0597">Phosphoprotein</keyword>
<dbReference type="InterPro" id="IPR005821">
    <property type="entry name" value="Ion_trans_dom"/>
</dbReference>
<name>A0A5E4QZN7_9NEOP</name>
<dbReference type="FunFam" id="1.10.287.70:FF:000034">
    <property type="entry name" value="Potassium voltage-gated channel subfamily B member"/>
    <property type="match status" value="1"/>
</dbReference>
<dbReference type="InterPro" id="IPR003971">
    <property type="entry name" value="K_chnl_volt-dep_Kv5/Kv9"/>
</dbReference>
<dbReference type="PRINTS" id="PR01494">
    <property type="entry name" value="KV9CHANNEL"/>
</dbReference>
<keyword evidence="8" id="KW-0630">Potassium</keyword>
<keyword evidence="3" id="KW-0633">Potassium transport</keyword>
<dbReference type="Proteomes" id="UP000324832">
    <property type="component" value="Unassembled WGS sequence"/>
</dbReference>
<feature type="compositionally biased region" description="Low complexity" evidence="13">
    <location>
        <begin position="707"/>
        <end position="718"/>
    </location>
</feature>
<keyword evidence="17" id="KW-1185">Reference proteome</keyword>
<evidence type="ECO:0000313" key="16">
    <source>
        <dbReference type="EMBL" id="VVD03168.1"/>
    </source>
</evidence>
<dbReference type="InterPro" id="IPR003968">
    <property type="entry name" value="K_chnl_volt-dep_Kv"/>
</dbReference>
<evidence type="ECO:0000256" key="13">
    <source>
        <dbReference type="SAM" id="MobiDB-lite"/>
    </source>
</evidence>
<feature type="transmembrane region" description="Helical" evidence="14">
    <location>
        <begin position="174"/>
        <end position="196"/>
    </location>
</feature>
<evidence type="ECO:0000256" key="4">
    <source>
        <dbReference type="ARBA" id="ARBA00022553"/>
    </source>
</evidence>
<dbReference type="PANTHER" id="PTHR11537:SF254">
    <property type="entry name" value="POTASSIUM VOLTAGE-GATED CHANNEL PROTEIN SHAB"/>
    <property type="match status" value="1"/>
</dbReference>
<dbReference type="InterPro" id="IPR003131">
    <property type="entry name" value="T1-type_BTB"/>
</dbReference>
<evidence type="ECO:0000256" key="1">
    <source>
        <dbReference type="ARBA" id="ARBA00004141"/>
    </source>
</evidence>
<keyword evidence="2" id="KW-0813">Transport</keyword>
<keyword evidence="5 14" id="KW-0812">Transmembrane</keyword>
<dbReference type="InterPro" id="IPR011333">
    <property type="entry name" value="SKP1/BTB/POZ_sf"/>
</dbReference>
<evidence type="ECO:0000256" key="11">
    <source>
        <dbReference type="ARBA" id="ARBA00023136"/>
    </source>
</evidence>
<dbReference type="InterPro" id="IPR027359">
    <property type="entry name" value="Volt_channel_dom_sf"/>
</dbReference>
<keyword evidence="9 14" id="KW-1133">Transmembrane helix</keyword>
<feature type="transmembrane region" description="Helical" evidence="14">
    <location>
        <begin position="248"/>
        <end position="268"/>
    </location>
</feature>
<feature type="transmembrane region" description="Helical" evidence="14">
    <location>
        <begin position="216"/>
        <end position="236"/>
    </location>
</feature>
<dbReference type="Pfam" id="PF00520">
    <property type="entry name" value="Ion_trans"/>
    <property type="match status" value="1"/>
</dbReference>
<feature type="transmembrane region" description="Helical" evidence="14">
    <location>
        <begin position="320"/>
        <end position="341"/>
    </location>
</feature>
<dbReference type="PRINTS" id="PR01491">
    <property type="entry name" value="KVCHANNEL"/>
</dbReference>
<evidence type="ECO:0000256" key="8">
    <source>
        <dbReference type="ARBA" id="ARBA00022958"/>
    </source>
</evidence>
<feature type="region of interest" description="Disordered" evidence="13">
    <location>
        <begin position="635"/>
        <end position="749"/>
    </location>
</feature>
<feature type="transmembrane region" description="Helical" evidence="14">
    <location>
        <begin position="381"/>
        <end position="406"/>
    </location>
</feature>
<dbReference type="GO" id="GO:0001508">
    <property type="term" value="P:action potential"/>
    <property type="evidence" value="ECO:0007669"/>
    <property type="project" value="TreeGrafter"/>
</dbReference>
<evidence type="ECO:0000256" key="7">
    <source>
        <dbReference type="ARBA" id="ARBA00022882"/>
    </source>
</evidence>
<evidence type="ECO:0000259" key="15">
    <source>
        <dbReference type="SMART" id="SM00225"/>
    </source>
</evidence>
<comment type="subcellular location">
    <subcellularLocation>
        <location evidence="1">Membrane</location>
        <topology evidence="1">Multi-pass membrane protein</topology>
    </subcellularLocation>
</comment>
<dbReference type="Gene3D" id="1.10.287.70">
    <property type="match status" value="1"/>
</dbReference>
<keyword evidence="7" id="KW-0851">Voltage-gated channel</keyword>
<dbReference type="Gene3D" id="1.20.120.350">
    <property type="entry name" value="Voltage-gated potassium channels. Chain C"/>
    <property type="match status" value="1"/>
</dbReference>
<dbReference type="InterPro" id="IPR000210">
    <property type="entry name" value="BTB/POZ_dom"/>
</dbReference>
<dbReference type="GO" id="GO:0005251">
    <property type="term" value="F:delayed rectifier potassium channel activity"/>
    <property type="evidence" value="ECO:0007669"/>
    <property type="project" value="TreeGrafter"/>
</dbReference>
<keyword evidence="10" id="KW-0406">Ion transport</keyword>
<feature type="compositionally biased region" description="Basic and acidic residues" evidence="13">
    <location>
        <begin position="781"/>
        <end position="797"/>
    </location>
</feature>
<proteinExistence type="predicted"/>
<dbReference type="FunFam" id="1.20.120.350:FF:000018">
    <property type="entry name" value="Potassium voltage-gated channel subfamily B member"/>
    <property type="match status" value="1"/>
</dbReference>
<dbReference type="PANTHER" id="PTHR11537">
    <property type="entry name" value="VOLTAGE-GATED POTASSIUM CHANNEL"/>
    <property type="match status" value="1"/>
</dbReference>
<dbReference type="Pfam" id="PF02214">
    <property type="entry name" value="BTB_2"/>
    <property type="match status" value="1"/>
</dbReference>